<evidence type="ECO:0000313" key="1">
    <source>
        <dbReference type="EMBL" id="KAG6942972.1"/>
    </source>
</evidence>
<comment type="caution">
    <text evidence="1">The sequence shown here is derived from an EMBL/GenBank/DDBJ whole genome shotgun (WGS) entry which is preliminary data.</text>
</comment>
<dbReference type="Proteomes" id="UP000709295">
    <property type="component" value="Unassembled WGS sequence"/>
</dbReference>
<dbReference type="EMBL" id="JAENGY010002881">
    <property type="protein sequence ID" value="KAG6942972.1"/>
    <property type="molecule type" value="Genomic_DNA"/>
</dbReference>
<name>A0A8J5MBI0_9STRA</name>
<evidence type="ECO:0000313" key="2">
    <source>
        <dbReference type="Proteomes" id="UP000709295"/>
    </source>
</evidence>
<feature type="non-terminal residue" evidence="1">
    <location>
        <position position="104"/>
    </location>
</feature>
<reference evidence="1" key="1">
    <citation type="submission" date="2021-01" db="EMBL/GenBank/DDBJ databases">
        <title>Phytophthora aleatoria, a newly-described species from Pinus radiata is distinct from Phytophthora cactorum isolates based on comparative genomics.</title>
        <authorList>
            <person name="Mcdougal R."/>
            <person name="Panda P."/>
            <person name="Williams N."/>
            <person name="Studholme D.J."/>
        </authorList>
    </citation>
    <scope>NUCLEOTIDE SEQUENCE</scope>
    <source>
        <strain evidence="1">NZFS 4037</strain>
    </source>
</reference>
<dbReference type="AlphaFoldDB" id="A0A8J5MBI0"/>
<sequence length="104" mass="12223">MCKSSTGYRSQQTCRYRSENRVSCFRNIWILYPLNEPNWSAQRYGNQHGPGMLPFSIFLCCSSPKPEVRNGILSDLRPLFLNISVDSACSSLQYRYRQERHHWS</sequence>
<gene>
    <name evidence="1" type="ORF">JG688_00017837</name>
</gene>
<proteinExistence type="predicted"/>
<keyword evidence="2" id="KW-1185">Reference proteome</keyword>
<accession>A0A8J5MBI0</accession>
<organism evidence="1 2">
    <name type="scientific">Phytophthora aleatoria</name>
    <dbReference type="NCBI Taxonomy" id="2496075"/>
    <lineage>
        <taxon>Eukaryota</taxon>
        <taxon>Sar</taxon>
        <taxon>Stramenopiles</taxon>
        <taxon>Oomycota</taxon>
        <taxon>Peronosporomycetes</taxon>
        <taxon>Peronosporales</taxon>
        <taxon>Peronosporaceae</taxon>
        <taxon>Phytophthora</taxon>
    </lineage>
</organism>
<protein>
    <submittedName>
        <fullName evidence="1">Uncharacterized protein</fullName>
    </submittedName>
</protein>